<feature type="region of interest" description="Disordered" evidence="1">
    <location>
        <begin position="89"/>
        <end position="108"/>
    </location>
</feature>
<sequence length="108" mass="12023">MTSHKEKAQEEEILIVNANNNIFASRTAFIVKQVYRRIGPNASGTDHGPACGNQVSGLGQRSKAGCERTSKIFDKRILNLMGRLKKAYNAKSPRTGEQRPIVMRIRPV</sequence>
<organism evidence="2 3">
    <name type="scientific">Cinchona calisaya</name>
    <dbReference type="NCBI Taxonomy" id="153742"/>
    <lineage>
        <taxon>Eukaryota</taxon>
        <taxon>Viridiplantae</taxon>
        <taxon>Streptophyta</taxon>
        <taxon>Embryophyta</taxon>
        <taxon>Tracheophyta</taxon>
        <taxon>Spermatophyta</taxon>
        <taxon>Magnoliopsida</taxon>
        <taxon>eudicotyledons</taxon>
        <taxon>Gunneridae</taxon>
        <taxon>Pentapetalae</taxon>
        <taxon>asterids</taxon>
        <taxon>lamiids</taxon>
        <taxon>Gentianales</taxon>
        <taxon>Rubiaceae</taxon>
        <taxon>Cinchonoideae</taxon>
        <taxon>Cinchoneae</taxon>
        <taxon>Cinchona</taxon>
    </lineage>
</organism>
<evidence type="ECO:0000313" key="2">
    <source>
        <dbReference type="EMBL" id="KAL3525776.1"/>
    </source>
</evidence>
<evidence type="ECO:0000256" key="1">
    <source>
        <dbReference type="SAM" id="MobiDB-lite"/>
    </source>
</evidence>
<comment type="caution">
    <text evidence="2">The sequence shown here is derived from an EMBL/GenBank/DDBJ whole genome shotgun (WGS) entry which is preliminary data.</text>
</comment>
<dbReference type="Proteomes" id="UP001630127">
    <property type="component" value="Unassembled WGS sequence"/>
</dbReference>
<feature type="region of interest" description="Disordered" evidence="1">
    <location>
        <begin position="41"/>
        <end position="62"/>
    </location>
</feature>
<gene>
    <name evidence="2" type="ORF">ACH5RR_014148</name>
</gene>
<proteinExistence type="predicted"/>
<evidence type="ECO:0000313" key="3">
    <source>
        <dbReference type="Proteomes" id="UP001630127"/>
    </source>
</evidence>
<accession>A0ABD3A4E6</accession>
<reference evidence="2 3" key="1">
    <citation type="submission" date="2024-11" db="EMBL/GenBank/DDBJ databases">
        <title>A near-complete genome assembly of Cinchona calisaya.</title>
        <authorList>
            <person name="Lian D.C."/>
            <person name="Zhao X.W."/>
            <person name="Wei L."/>
        </authorList>
    </citation>
    <scope>NUCLEOTIDE SEQUENCE [LARGE SCALE GENOMIC DNA]</scope>
    <source>
        <tissue evidence="2">Nenye</tissue>
    </source>
</reference>
<dbReference type="EMBL" id="JBJUIK010000006">
    <property type="protein sequence ID" value="KAL3525776.1"/>
    <property type="molecule type" value="Genomic_DNA"/>
</dbReference>
<protein>
    <submittedName>
        <fullName evidence="2">Uncharacterized protein</fullName>
    </submittedName>
</protein>
<keyword evidence="3" id="KW-1185">Reference proteome</keyword>
<name>A0ABD3A4E6_9GENT</name>
<dbReference type="AlphaFoldDB" id="A0ABD3A4E6"/>